<feature type="signal peptide" evidence="9">
    <location>
        <begin position="1"/>
        <end position="20"/>
    </location>
</feature>
<accession>J3NX74</accession>
<dbReference type="AlphaFoldDB" id="J3NX74"/>
<evidence type="ECO:0000256" key="7">
    <source>
        <dbReference type="ARBA" id="ARBA00023180"/>
    </source>
</evidence>
<dbReference type="GO" id="GO:0098552">
    <property type="term" value="C:side of membrane"/>
    <property type="evidence" value="ECO:0007669"/>
    <property type="project" value="UniProtKB-KW"/>
</dbReference>
<evidence type="ECO:0000256" key="6">
    <source>
        <dbReference type="ARBA" id="ARBA00023157"/>
    </source>
</evidence>
<evidence type="ECO:0000313" key="12">
    <source>
        <dbReference type="EnsemblFungi" id="EJT75956"/>
    </source>
</evidence>
<feature type="chain" id="PRO_5015019869" description="1,3-beta-glucanosyltransferase" evidence="9">
    <location>
        <begin position="21"/>
        <end position="523"/>
    </location>
</feature>
<evidence type="ECO:0000256" key="3">
    <source>
        <dbReference type="ARBA" id="ARBA00022622"/>
    </source>
</evidence>
<dbReference type="GeneID" id="20346339"/>
<protein>
    <recommendedName>
        <fullName evidence="9">1,3-beta-glucanosyltransferase</fullName>
        <ecNumber evidence="9">2.4.1.-</ecNumber>
    </recommendedName>
</protein>
<keyword evidence="9 11" id="KW-0808">Transferase</keyword>
<keyword evidence="6" id="KW-1015">Disulfide bond</keyword>
<keyword evidence="3 9" id="KW-0336">GPI-anchor</keyword>
<dbReference type="Gene3D" id="3.20.20.80">
    <property type="entry name" value="Glycosidases"/>
    <property type="match status" value="1"/>
</dbReference>
<evidence type="ECO:0000256" key="1">
    <source>
        <dbReference type="ARBA" id="ARBA00004609"/>
    </source>
</evidence>
<feature type="domain" description="X8" evidence="10">
    <location>
        <begin position="381"/>
        <end position="471"/>
    </location>
</feature>
<dbReference type="RefSeq" id="XP_009221956.1">
    <property type="nucleotide sequence ID" value="XM_009223692.1"/>
</dbReference>
<reference evidence="13" key="1">
    <citation type="submission" date="2010-07" db="EMBL/GenBank/DDBJ databases">
        <title>The genome sequence of Gaeumannomyces graminis var. tritici strain R3-111a-1.</title>
        <authorList>
            <consortium name="The Broad Institute Genome Sequencing Platform"/>
            <person name="Ma L.-J."/>
            <person name="Dead R."/>
            <person name="Young S."/>
            <person name="Zeng Q."/>
            <person name="Koehrsen M."/>
            <person name="Alvarado L."/>
            <person name="Berlin A."/>
            <person name="Chapman S.B."/>
            <person name="Chen Z."/>
            <person name="Freedman E."/>
            <person name="Gellesch M."/>
            <person name="Goldberg J."/>
            <person name="Griggs A."/>
            <person name="Gujja S."/>
            <person name="Heilman E.R."/>
            <person name="Heiman D."/>
            <person name="Hepburn T."/>
            <person name="Howarth C."/>
            <person name="Jen D."/>
            <person name="Larson L."/>
            <person name="Mehta T."/>
            <person name="Neiman D."/>
            <person name="Pearson M."/>
            <person name="Roberts A."/>
            <person name="Saif S."/>
            <person name="Shea T."/>
            <person name="Shenoy N."/>
            <person name="Sisk P."/>
            <person name="Stolte C."/>
            <person name="Sykes S."/>
            <person name="Walk T."/>
            <person name="White J."/>
            <person name="Yandava C."/>
            <person name="Haas B."/>
            <person name="Nusbaum C."/>
            <person name="Birren B."/>
        </authorList>
    </citation>
    <scope>NUCLEOTIDE SEQUENCE [LARGE SCALE GENOMIC DNA]</scope>
    <source>
        <strain evidence="13">R3-111a-1</strain>
    </source>
</reference>
<keyword evidence="5 9" id="KW-0472">Membrane</keyword>
<keyword evidence="4 9" id="KW-0732">Signal</keyword>
<dbReference type="STRING" id="644352.J3NX74"/>
<evidence type="ECO:0000256" key="8">
    <source>
        <dbReference type="ARBA" id="ARBA00023288"/>
    </source>
</evidence>
<dbReference type="VEuPathDB" id="FungiDB:GGTG_05881"/>
<evidence type="ECO:0000256" key="4">
    <source>
        <dbReference type="ARBA" id="ARBA00022729"/>
    </source>
</evidence>
<evidence type="ECO:0000313" key="13">
    <source>
        <dbReference type="Proteomes" id="UP000006039"/>
    </source>
</evidence>
<dbReference type="Proteomes" id="UP000006039">
    <property type="component" value="Unassembled WGS sequence"/>
</dbReference>
<comment type="function">
    <text evidence="9">Splits internally a 1,3-beta-glucan molecule and transfers the newly generated reducing end (the donor) to the non-reducing end of another 1,3-beta-glucan molecule (the acceptor) forming a 1,3-beta linkage, resulting in the elongation of 1,3-beta-glucan chains in the cell wall.</text>
</comment>
<dbReference type="InterPro" id="IPR004886">
    <property type="entry name" value="Glucanosyltransferase"/>
</dbReference>
<dbReference type="eggNOG" id="ENOG502QPST">
    <property type="taxonomic scope" value="Eukaryota"/>
</dbReference>
<proteinExistence type="inferred from homology"/>
<dbReference type="EMBL" id="GL385397">
    <property type="protein sequence ID" value="EJT75956.1"/>
    <property type="molecule type" value="Genomic_DNA"/>
</dbReference>
<dbReference type="SUPFAM" id="SSF51445">
    <property type="entry name" value="(Trans)glycosidases"/>
    <property type="match status" value="1"/>
</dbReference>
<dbReference type="EC" id="2.4.1.-" evidence="9"/>
<dbReference type="GO" id="GO:0042124">
    <property type="term" value="F:1,3-beta-glucanosyltransferase activity"/>
    <property type="evidence" value="ECO:0007669"/>
    <property type="project" value="TreeGrafter"/>
</dbReference>
<sequence>MGLSKGSLLAAGLMMGQASAALQPIVMKGAKFFYENGTQFYMKGVAYQQAVGAAGAKATSSSYIDPLSDAAICKRDVPILAAAGTNTIRVYAVDPTADHTQCMKLLDDAGIYVVADLGEPALSIERDNPQWNVALFDRYKKVIDELAKYDNVIGFFSGNEVTNNKTNTGASAYVKAATRDSKNYIKSKGGRWMGVGYATNDDTDIRVDLANYFNCGNQTDSIDYWGYNIYSWCGTSSMEASGYSGQVEFFKNYSVPVFFAEYGCNEGPLKAEGRDFSDATALYSDAMTGVFSGGIVYMYYEEDNNYGLVKVDGSGAAKTMKNYDALKKAVTAARPKAIDMASYTPSNKAAECPATHDKWRANANLPPTPDQSVCDCMVKAATCAPSSSLSSKSFGEIFGYICAQPGNPCGGINGNATTGIYGPYSMCDDKAKLTHVLDTYYKSQKNAASACDFKGKAAVASSPSTPSSCTAALASASAAAENARTATAAPSAGGDKSGAVSVRELAVGLYAVAAVGLGALVML</sequence>
<dbReference type="Gene3D" id="1.20.58.1040">
    <property type="match status" value="1"/>
</dbReference>
<name>J3NX74_GAET3</name>
<keyword evidence="7" id="KW-0325">Glycoprotein</keyword>
<reference evidence="11" key="2">
    <citation type="submission" date="2010-07" db="EMBL/GenBank/DDBJ databases">
        <authorList>
            <consortium name="The Broad Institute Genome Sequencing Platform"/>
            <consortium name="Broad Institute Genome Sequencing Center for Infectious Disease"/>
            <person name="Ma L.-J."/>
            <person name="Dead R."/>
            <person name="Young S."/>
            <person name="Zeng Q."/>
            <person name="Koehrsen M."/>
            <person name="Alvarado L."/>
            <person name="Berlin A."/>
            <person name="Chapman S.B."/>
            <person name="Chen Z."/>
            <person name="Freedman E."/>
            <person name="Gellesch M."/>
            <person name="Goldberg J."/>
            <person name="Griggs A."/>
            <person name="Gujja S."/>
            <person name="Heilman E.R."/>
            <person name="Heiman D."/>
            <person name="Hepburn T."/>
            <person name="Howarth C."/>
            <person name="Jen D."/>
            <person name="Larson L."/>
            <person name="Mehta T."/>
            <person name="Neiman D."/>
            <person name="Pearson M."/>
            <person name="Roberts A."/>
            <person name="Saif S."/>
            <person name="Shea T."/>
            <person name="Shenoy N."/>
            <person name="Sisk P."/>
            <person name="Stolte C."/>
            <person name="Sykes S."/>
            <person name="Walk T."/>
            <person name="White J."/>
            <person name="Yandava C."/>
            <person name="Haas B."/>
            <person name="Nusbaum C."/>
            <person name="Birren B."/>
        </authorList>
    </citation>
    <scope>NUCLEOTIDE SEQUENCE</scope>
    <source>
        <strain evidence="11">R3-111a-1</strain>
    </source>
</reference>
<dbReference type="Pfam" id="PF07983">
    <property type="entry name" value="X8"/>
    <property type="match status" value="1"/>
</dbReference>
<evidence type="ECO:0000259" key="10">
    <source>
        <dbReference type="SMART" id="SM00768"/>
    </source>
</evidence>
<dbReference type="FunCoup" id="J3NX74">
    <property type="interactions" value="142"/>
</dbReference>
<dbReference type="InterPro" id="IPR012946">
    <property type="entry name" value="X8"/>
</dbReference>
<reference evidence="12" key="4">
    <citation type="journal article" date="2015" name="G3 (Bethesda)">
        <title>Genome sequences of three phytopathogenic species of the Magnaporthaceae family of fungi.</title>
        <authorList>
            <person name="Okagaki L.H."/>
            <person name="Nunes C.C."/>
            <person name="Sailsbery J."/>
            <person name="Clay B."/>
            <person name="Brown D."/>
            <person name="John T."/>
            <person name="Oh Y."/>
            <person name="Young N."/>
            <person name="Fitzgerald M."/>
            <person name="Haas B.J."/>
            <person name="Zeng Q."/>
            <person name="Young S."/>
            <person name="Adiconis X."/>
            <person name="Fan L."/>
            <person name="Levin J.Z."/>
            <person name="Mitchell T.K."/>
            <person name="Okubara P.A."/>
            <person name="Farman M.L."/>
            <person name="Kohn L.M."/>
            <person name="Birren B."/>
            <person name="Ma L.-J."/>
            <person name="Dean R.A."/>
        </authorList>
    </citation>
    <scope>NUCLEOTIDE SEQUENCE</scope>
    <source>
        <strain evidence="12">R3-111a-1</strain>
    </source>
</reference>
<reference evidence="11" key="3">
    <citation type="submission" date="2010-09" db="EMBL/GenBank/DDBJ databases">
        <title>Annotation of Gaeumannomyces graminis var. tritici R3-111a-1.</title>
        <authorList>
            <consortium name="The Broad Institute Genome Sequencing Platform"/>
            <person name="Ma L.-J."/>
            <person name="Dead R."/>
            <person name="Young S.K."/>
            <person name="Zeng Q."/>
            <person name="Gargeya S."/>
            <person name="Fitzgerald M."/>
            <person name="Haas B."/>
            <person name="Abouelleil A."/>
            <person name="Alvarado L."/>
            <person name="Arachchi H.M."/>
            <person name="Berlin A."/>
            <person name="Brown A."/>
            <person name="Chapman S.B."/>
            <person name="Chen Z."/>
            <person name="Dunbar C."/>
            <person name="Freedman E."/>
            <person name="Gearin G."/>
            <person name="Gellesch M."/>
            <person name="Goldberg J."/>
            <person name="Griggs A."/>
            <person name="Gujja S."/>
            <person name="Heiman D."/>
            <person name="Howarth C."/>
            <person name="Larson L."/>
            <person name="Lui A."/>
            <person name="MacDonald P.J.P."/>
            <person name="Mehta T."/>
            <person name="Montmayeur A."/>
            <person name="Murphy C."/>
            <person name="Neiman D."/>
            <person name="Pearson M."/>
            <person name="Priest M."/>
            <person name="Roberts A."/>
            <person name="Saif S."/>
            <person name="Shea T."/>
            <person name="Shenoy N."/>
            <person name="Sisk P."/>
            <person name="Stolte C."/>
            <person name="Sykes S."/>
            <person name="Yandava C."/>
            <person name="Wortman J."/>
            <person name="Nusbaum C."/>
            <person name="Birren B."/>
        </authorList>
    </citation>
    <scope>NUCLEOTIDE SEQUENCE</scope>
    <source>
        <strain evidence="11">R3-111a-1</strain>
    </source>
</reference>
<dbReference type="GO" id="GO:0005886">
    <property type="term" value="C:plasma membrane"/>
    <property type="evidence" value="ECO:0007669"/>
    <property type="project" value="UniProtKB-SubCell"/>
</dbReference>
<dbReference type="HOGENOM" id="CLU_021855_2_1_1"/>
<evidence type="ECO:0000256" key="2">
    <source>
        <dbReference type="ARBA" id="ARBA00007528"/>
    </source>
</evidence>
<organism evidence="11">
    <name type="scientific">Gaeumannomyces tritici (strain R3-111a-1)</name>
    <name type="common">Wheat and barley take-all root rot fungus</name>
    <name type="synonym">Gaeumannomyces graminis var. tritici</name>
    <dbReference type="NCBI Taxonomy" id="644352"/>
    <lineage>
        <taxon>Eukaryota</taxon>
        <taxon>Fungi</taxon>
        <taxon>Dikarya</taxon>
        <taxon>Ascomycota</taxon>
        <taxon>Pezizomycotina</taxon>
        <taxon>Sordariomycetes</taxon>
        <taxon>Sordariomycetidae</taxon>
        <taxon>Magnaporthales</taxon>
        <taxon>Magnaporthaceae</taxon>
        <taxon>Gaeumannomyces</taxon>
    </lineage>
</organism>
<dbReference type="GO" id="GO:0071970">
    <property type="term" value="P:fungal-type cell wall (1-&gt;3)-beta-D-glucan biosynthetic process"/>
    <property type="evidence" value="ECO:0007669"/>
    <property type="project" value="TreeGrafter"/>
</dbReference>
<keyword evidence="13" id="KW-1185">Reference proteome</keyword>
<dbReference type="SMART" id="SM00768">
    <property type="entry name" value="X8"/>
    <property type="match status" value="1"/>
</dbReference>
<evidence type="ECO:0000313" key="11">
    <source>
        <dbReference type="EMBL" id="EJT75956.1"/>
    </source>
</evidence>
<dbReference type="FunFam" id="3.20.20.80:FF:000038">
    <property type="entry name" value="1,3-beta-glucanosyltransferase"/>
    <property type="match status" value="1"/>
</dbReference>
<dbReference type="GO" id="GO:0031505">
    <property type="term" value="P:fungal-type cell wall organization"/>
    <property type="evidence" value="ECO:0007669"/>
    <property type="project" value="TreeGrafter"/>
</dbReference>
<evidence type="ECO:0000256" key="9">
    <source>
        <dbReference type="RuleBase" id="RU361209"/>
    </source>
</evidence>
<dbReference type="PANTHER" id="PTHR31468">
    <property type="entry name" value="1,3-BETA-GLUCANOSYLTRANSFERASE GAS1"/>
    <property type="match status" value="1"/>
</dbReference>
<dbReference type="OrthoDB" id="421038at2759"/>
<reference evidence="12" key="5">
    <citation type="submission" date="2018-04" db="UniProtKB">
        <authorList>
            <consortium name="EnsemblFungi"/>
        </authorList>
    </citation>
    <scope>IDENTIFICATION</scope>
    <source>
        <strain evidence="12">R3-111a-1</strain>
    </source>
</reference>
<evidence type="ECO:0000256" key="5">
    <source>
        <dbReference type="ARBA" id="ARBA00023136"/>
    </source>
</evidence>
<dbReference type="EnsemblFungi" id="EJT75956">
    <property type="protein sequence ID" value="EJT75956"/>
    <property type="gene ID" value="GGTG_05881"/>
</dbReference>
<dbReference type="Pfam" id="PF03198">
    <property type="entry name" value="Glyco_hydro_72"/>
    <property type="match status" value="1"/>
</dbReference>
<keyword evidence="8 9" id="KW-0449">Lipoprotein</keyword>
<dbReference type="PANTHER" id="PTHR31468:SF2">
    <property type="entry name" value="1,3-BETA-GLUCANOSYLTRANSFERASE GAS1"/>
    <property type="match status" value="1"/>
</dbReference>
<comment type="similarity">
    <text evidence="2 9">Belongs to the glycosyl hydrolase 72 family.</text>
</comment>
<gene>
    <name evidence="12" type="primary">20346339</name>
    <name evidence="11" type="ORF">GGTG_05881</name>
</gene>
<dbReference type="InterPro" id="IPR017853">
    <property type="entry name" value="GH"/>
</dbReference>
<comment type="subcellular location">
    <subcellularLocation>
        <location evidence="1 9">Cell membrane</location>
        <topology evidence="1 9">Lipid-anchor</topology>
        <topology evidence="1 9">GPI-anchor</topology>
    </subcellularLocation>
</comment>